<feature type="domain" description="RING-type" evidence="2">
    <location>
        <begin position="26"/>
        <end position="65"/>
    </location>
</feature>
<reference evidence="3" key="1">
    <citation type="journal article" date="2020" name="Stud. Mycol.">
        <title>101 Dothideomycetes genomes: a test case for predicting lifestyles and emergence of pathogens.</title>
        <authorList>
            <person name="Haridas S."/>
            <person name="Albert R."/>
            <person name="Binder M."/>
            <person name="Bloem J."/>
            <person name="Labutti K."/>
            <person name="Salamov A."/>
            <person name="Andreopoulos B."/>
            <person name="Baker S."/>
            <person name="Barry K."/>
            <person name="Bills G."/>
            <person name="Bluhm B."/>
            <person name="Cannon C."/>
            <person name="Castanera R."/>
            <person name="Culley D."/>
            <person name="Daum C."/>
            <person name="Ezra D."/>
            <person name="Gonzalez J."/>
            <person name="Henrissat B."/>
            <person name="Kuo A."/>
            <person name="Liang C."/>
            <person name="Lipzen A."/>
            <person name="Lutzoni F."/>
            <person name="Magnuson J."/>
            <person name="Mondo S."/>
            <person name="Nolan M."/>
            <person name="Ohm R."/>
            <person name="Pangilinan J."/>
            <person name="Park H.-J."/>
            <person name="Ramirez L."/>
            <person name="Alfaro M."/>
            <person name="Sun H."/>
            <person name="Tritt A."/>
            <person name="Yoshinaga Y."/>
            <person name="Zwiers L.-H."/>
            <person name="Turgeon B."/>
            <person name="Goodwin S."/>
            <person name="Spatafora J."/>
            <person name="Crous P."/>
            <person name="Grigoriev I."/>
        </authorList>
    </citation>
    <scope>NUCLEOTIDE SEQUENCE</scope>
    <source>
        <strain evidence="3">ATCC 36951</strain>
    </source>
</reference>
<dbReference type="InterPro" id="IPR001841">
    <property type="entry name" value="Znf_RING"/>
</dbReference>
<dbReference type="InterPro" id="IPR013083">
    <property type="entry name" value="Znf_RING/FYVE/PHD"/>
</dbReference>
<proteinExistence type="predicted"/>
<dbReference type="RefSeq" id="XP_033660633.1">
    <property type="nucleotide sequence ID" value="XM_033814505.1"/>
</dbReference>
<dbReference type="GeneID" id="54567777"/>
<dbReference type="AlphaFoldDB" id="A0A6A6BY57"/>
<keyword evidence="1" id="KW-0862">Zinc</keyword>
<dbReference type="SUPFAM" id="SSF57850">
    <property type="entry name" value="RING/U-box"/>
    <property type="match status" value="1"/>
</dbReference>
<evidence type="ECO:0000256" key="1">
    <source>
        <dbReference type="PROSITE-ProRule" id="PRU00175"/>
    </source>
</evidence>
<sequence length="308" mass="35280">MSLPTQSRFLSSLTGPSTPVPADWTCAICLRSSADVVVAHGDQHTYCRECLATWLQENNTCPDCREVLFHPLPLPVSAPVPASPRQTTAAERRLDTYQLRQVQGWGYYLELLGSEDRAPGLVSLYLEEMLRRLNHRWEMYHSGRLEMNLRYRRPAAARGVILRRTPRSPARDADLEEETSPLHARRVITAFFAGWWERFVSAPRGAAIYHPLATALLQATVEALGHWDGWHLTATGLRTMVRIRLTGTFEGKYPEEDFTRPGEWDTHVDCVVREVMMLFLAGDREENLTPLQRSALTYEREHEALWRK</sequence>
<dbReference type="EMBL" id="ML993633">
    <property type="protein sequence ID" value="KAF2159744.1"/>
    <property type="molecule type" value="Genomic_DNA"/>
</dbReference>
<keyword evidence="1" id="KW-0479">Metal-binding</keyword>
<evidence type="ECO:0000313" key="3">
    <source>
        <dbReference type="EMBL" id="KAF2159744.1"/>
    </source>
</evidence>
<dbReference type="Pfam" id="PF13639">
    <property type="entry name" value="zf-RING_2"/>
    <property type="match status" value="1"/>
</dbReference>
<keyword evidence="4" id="KW-1185">Reference proteome</keyword>
<dbReference type="OrthoDB" id="6105938at2759"/>
<accession>A0A6A6BY57</accession>
<evidence type="ECO:0000313" key="4">
    <source>
        <dbReference type="Proteomes" id="UP000799537"/>
    </source>
</evidence>
<protein>
    <recommendedName>
        <fullName evidence="2">RING-type domain-containing protein</fullName>
    </recommendedName>
</protein>
<keyword evidence="1" id="KW-0863">Zinc-finger</keyword>
<name>A0A6A6BY57_ZASCE</name>
<dbReference type="GO" id="GO:0008270">
    <property type="term" value="F:zinc ion binding"/>
    <property type="evidence" value="ECO:0007669"/>
    <property type="project" value="UniProtKB-KW"/>
</dbReference>
<gene>
    <name evidence="3" type="ORF">M409DRAFT_60520</name>
</gene>
<dbReference type="PROSITE" id="PS50089">
    <property type="entry name" value="ZF_RING_2"/>
    <property type="match status" value="1"/>
</dbReference>
<evidence type="ECO:0000259" key="2">
    <source>
        <dbReference type="PROSITE" id="PS50089"/>
    </source>
</evidence>
<dbReference type="Proteomes" id="UP000799537">
    <property type="component" value="Unassembled WGS sequence"/>
</dbReference>
<organism evidence="3 4">
    <name type="scientific">Zasmidium cellare ATCC 36951</name>
    <dbReference type="NCBI Taxonomy" id="1080233"/>
    <lineage>
        <taxon>Eukaryota</taxon>
        <taxon>Fungi</taxon>
        <taxon>Dikarya</taxon>
        <taxon>Ascomycota</taxon>
        <taxon>Pezizomycotina</taxon>
        <taxon>Dothideomycetes</taxon>
        <taxon>Dothideomycetidae</taxon>
        <taxon>Mycosphaerellales</taxon>
        <taxon>Mycosphaerellaceae</taxon>
        <taxon>Zasmidium</taxon>
    </lineage>
</organism>
<dbReference type="Gene3D" id="3.30.40.10">
    <property type="entry name" value="Zinc/RING finger domain, C3HC4 (zinc finger)"/>
    <property type="match status" value="1"/>
</dbReference>